<accession>A0ABP6F8L4</accession>
<dbReference type="InterPro" id="IPR049244">
    <property type="entry name" value="DUF6879"/>
</dbReference>
<sequence>MLDGHVPPLPVERGERLDSEKYRRDFRARDAAIRDGESWKLERLQHFEEVGSPSREALRRGEWVPALRALEDGRDALRGIQADEEARGSVFHRVRVVEEPLTPYVQWELHSLRISAAYGERVRVLPAGAVAAAETGGPLPELTIQDGKVLFQVLYTDAGVPDGAIRFTEPDIVAPWTAYVRSAYAAAEDLASYFDRVVAPLPPPPAA</sequence>
<dbReference type="Proteomes" id="UP001500994">
    <property type="component" value="Unassembled WGS sequence"/>
</dbReference>
<comment type="caution">
    <text evidence="2">The sequence shown here is derived from an EMBL/GenBank/DDBJ whole genome shotgun (WGS) entry which is preliminary data.</text>
</comment>
<evidence type="ECO:0000313" key="3">
    <source>
        <dbReference type="Proteomes" id="UP001500994"/>
    </source>
</evidence>
<evidence type="ECO:0000313" key="2">
    <source>
        <dbReference type="EMBL" id="GAA2686681.1"/>
    </source>
</evidence>
<name>A0ABP6F8L4_9ACTN</name>
<gene>
    <name evidence="2" type="ORF">GCM10009864_70440</name>
</gene>
<keyword evidence="3" id="KW-1185">Reference proteome</keyword>
<protein>
    <recommendedName>
        <fullName evidence="1">DUF6879 domain-containing protein</fullName>
    </recommendedName>
</protein>
<organism evidence="2 3">
    <name type="scientific">Streptomyces lunalinharesii</name>
    <dbReference type="NCBI Taxonomy" id="333384"/>
    <lineage>
        <taxon>Bacteria</taxon>
        <taxon>Bacillati</taxon>
        <taxon>Actinomycetota</taxon>
        <taxon>Actinomycetes</taxon>
        <taxon>Kitasatosporales</taxon>
        <taxon>Streptomycetaceae</taxon>
        <taxon>Streptomyces</taxon>
    </lineage>
</organism>
<reference evidence="3" key="1">
    <citation type="journal article" date="2019" name="Int. J. Syst. Evol. Microbiol.">
        <title>The Global Catalogue of Microorganisms (GCM) 10K type strain sequencing project: providing services to taxonomists for standard genome sequencing and annotation.</title>
        <authorList>
            <consortium name="The Broad Institute Genomics Platform"/>
            <consortium name="The Broad Institute Genome Sequencing Center for Infectious Disease"/>
            <person name="Wu L."/>
            <person name="Ma J."/>
        </authorList>
    </citation>
    <scope>NUCLEOTIDE SEQUENCE [LARGE SCALE GENOMIC DNA]</scope>
    <source>
        <strain evidence="3">JCM 16374</strain>
    </source>
</reference>
<dbReference type="RefSeq" id="WP_344583460.1">
    <property type="nucleotide sequence ID" value="NZ_BAAARK010000039.1"/>
</dbReference>
<dbReference type="EMBL" id="BAAARK010000039">
    <property type="protein sequence ID" value="GAA2686681.1"/>
    <property type="molecule type" value="Genomic_DNA"/>
</dbReference>
<feature type="domain" description="DUF6879" evidence="1">
    <location>
        <begin position="36"/>
        <end position="194"/>
    </location>
</feature>
<dbReference type="Pfam" id="PF21806">
    <property type="entry name" value="DUF6879"/>
    <property type="match status" value="1"/>
</dbReference>
<evidence type="ECO:0000259" key="1">
    <source>
        <dbReference type="Pfam" id="PF21806"/>
    </source>
</evidence>
<proteinExistence type="predicted"/>